<dbReference type="PANTHER" id="PTHR13847:SF274">
    <property type="entry name" value="RIESKE 2FE-2S IRON-SULFUR PROTEIN YHFW-RELATED"/>
    <property type="match status" value="1"/>
</dbReference>
<dbReference type="InterPro" id="IPR005805">
    <property type="entry name" value="Rieske_Fe-S_prot_C"/>
</dbReference>
<evidence type="ECO:0000256" key="4">
    <source>
        <dbReference type="ARBA" id="ARBA00023014"/>
    </source>
</evidence>
<gene>
    <name evidence="7" type="ORF">SAMN05421827_10556</name>
</gene>
<dbReference type="Pfam" id="PF01266">
    <property type="entry name" value="DAO"/>
    <property type="match status" value="1"/>
</dbReference>
<keyword evidence="1" id="KW-0001">2Fe-2S</keyword>
<keyword evidence="8" id="KW-1185">Reference proteome</keyword>
<evidence type="ECO:0000256" key="5">
    <source>
        <dbReference type="ARBA" id="ARBA00023157"/>
    </source>
</evidence>
<dbReference type="GO" id="GO:0046872">
    <property type="term" value="F:metal ion binding"/>
    <property type="evidence" value="ECO:0007669"/>
    <property type="project" value="UniProtKB-KW"/>
</dbReference>
<dbReference type="Proteomes" id="UP000199643">
    <property type="component" value="Unassembled WGS sequence"/>
</dbReference>
<dbReference type="AlphaFoldDB" id="A0A1G7T4J8"/>
<keyword evidence="4" id="KW-0411">Iron-sulfur</keyword>
<name>A0A1G7T4J8_9SPHI</name>
<dbReference type="InterPro" id="IPR036922">
    <property type="entry name" value="Rieske_2Fe-2S_sf"/>
</dbReference>
<proteinExistence type="predicted"/>
<evidence type="ECO:0000256" key="1">
    <source>
        <dbReference type="ARBA" id="ARBA00022714"/>
    </source>
</evidence>
<dbReference type="RefSeq" id="WP_244155617.1">
    <property type="nucleotide sequence ID" value="NZ_FNCH01000005.1"/>
</dbReference>
<feature type="domain" description="Rieske" evidence="6">
    <location>
        <begin position="427"/>
        <end position="520"/>
    </location>
</feature>
<dbReference type="Gene3D" id="3.50.50.60">
    <property type="entry name" value="FAD/NAD(P)-binding domain"/>
    <property type="match status" value="1"/>
</dbReference>
<keyword evidence="5" id="KW-1015">Disulfide bond</keyword>
<evidence type="ECO:0000256" key="2">
    <source>
        <dbReference type="ARBA" id="ARBA00022723"/>
    </source>
</evidence>
<evidence type="ECO:0000256" key="3">
    <source>
        <dbReference type="ARBA" id="ARBA00023004"/>
    </source>
</evidence>
<dbReference type="InterPro" id="IPR017941">
    <property type="entry name" value="Rieske_2Fe-2S"/>
</dbReference>
<evidence type="ECO:0000259" key="6">
    <source>
        <dbReference type="PROSITE" id="PS51296"/>
    </source>
</evidence>
<dbReference type="GO" id="GO:0051537">
    <property type="term" value="F:2 iron, 2 sulfur cluster binding"/>
    <property type="evidence" value="ECO:0007669"/>
    <property type="project" value="UniProtKB-KW"/>
</dbReference>
<dbReference type="GO" id="GO:0016020">
    <property type="term" value="C:membrane"/>
    <property type="evidence" value="ECO:0007669"/>
    <property type="project" value="InterPro"/>
</dbReference>
<dbReference type="PROSITE" id="PS51296">
    <property type="entry name" value="RIESKE"/>
    <property type="match status" value="1"/>
</dbReference>
<evidence type="ECO:0000313" key="8">
    <source>
        <dbReference type="Proteomes" id="UP000199643"/>
    </source>
</evidence>
<dbReference type="Gene3D" id="2.102.10.10">
    <property type="entry name" value="Rieske [2Fe-2S] iron-sulphur domain"/>
    <property type="match status" value="1"/>
</dbReference>
<dbReference type="Gene3D" id="3.30.9.10">
    <property type="entry name" value="D-Amino Acid Oxidase, subunit A, domain 2"/>
    <property type="match status" value="1"/>
</dbReference>
<dbReference type="PANTHER" id="PTHR13847">
    <property type="entry name" value="SARCOSINE DEHYDROGENASE-RELATED"/>
    <property type="match status" value="1"/>
</dbReference>
<dbReference type="InterPro" id="IPR036188">
    <property type="entry name" value="FAD/NAD-bd_sf"/>
</dbReference>
<accession>A0A1G7T4J8</accession>
<dbReference type="SUPFAM" id="SSF50022">
    <property type="entry name" value="ISP domain"/>
    <property type="match status" value="1"/>
</dbReference>
<sequence>MKNTGTETNMRDGANASIWQSALVDHTATNHSDYQEVYDALIIGGGITGLTTALLLQKQGKKCVLVEAKNLGFGTTGGTTAHLNTFLDTTYPEIDSDFSKETSSLIAEGTKKMIEMIRTNIQDLEIDADFEFKMAYLFSQNEKETKELQSILESSQAAGVTVTEASENGVPIPFERVVRFDNQAQFHPLKYIHGLAKEFEKLGGQIIEQTFIERTELHEDIHHAKSDQLILKAKNIVYATHIPPGINILSLRNAPYRSYVLAVKLNSGAYPDCLAYDMQEPYHYFRSHEIDGQKYLIIGGADHKTGHEDPLKAFEALEEYAKKYFDISEVSYQWSSQYYVPVDGLPYTGHLPGGDKGIYVATGFNGNGMILGSLSALLISDLILGKENPYEKLFSPSRLKPIAGFNEFVKENADVAYHFVADRFGAEIIKSTHELAKNDGKIVEFDGEKLALYKDETGKVTALNPVCTHAGCIVNWNPAEKTWDCPCHGGRFSITGKVLNGPPQKDLESVSLHEIASGNK</sequence>
<protein>
    <recommendedName>
        <fullName evidence="6">Rieske domain-containing protein</fullName>
    </recommendedName>
</protein>
<organism evidence="7 8">
    <name type="scientific">Pedobacter terrae</name>
    <dbReference type="NCBI Taxonomy" id="405671"/>
    <lineage>
        <taxon>Bacteria</taxon>
        <taxon>Pseudomonadati</taxon>
        <taxon>Bacteroidota</taxon>
        <taxon>Sphingobacteriia</taxon>
        <taxon>Sphingobacteriales</taxon>
        <taxon>Sphingobacteriaceae</taxon>
        <taxon>Pedobacter</taxon>
    </lineage>
</organism>
<reference evidence="8" key="1">
    <citation type="submission" date="2016-10" db="EMBL/GenBank/DDBJ databases">
        <authorList>
            <person name="Varghese N."/>
            <person name="Submissions S."/>
        </authorList>
    </citation>
    <scope>NUCLEOTIDE SEQUENCE [LARGE SCALE GENOMIC DNA]</scope>
    <source>
        <strain evidence="8">DSM 17933</strain>
    </source>
</reference>
<dbReference type="SUPFAM" id="SSF51905">
    <property type="entry name" value="FAD/NAD(P)-binding domain"/>
    <property type="match status" value="1"/>
</dbReference>
<keyword evidence="2" id="KW-0479">Metal-binding</keyword>
<keyword evidence="3" id="KW-0408">Iron</keyword>
<dbReference type="Pfam" id="PF00355">
    <property type="entry name" value="Rieske"/>
    <property type="match status" value="1"/>
</dbReference>
<dbReference type="InterPro" id="IPR006076">
    <property type="entry name" value="FAD-dep_OxRdtase"/>
</dbReference>
<dbReference type="PRINTS" id="PR00162">
    <property type="entry name" value="RIESKE"/>
</dbReference>
<dbReference type="STRING" id="405671.SAMN05421827_10556"/>
<dbReference type="EMBL" id="FNCH01000005">
    <property type="protein sequence ID" value="SDG30205.1"/>
    <property type="molecule type" value="Genomic_DNA"/>
</dbReference>
<evidence type="ECO:0000313" key="7">
    <source>
        <dbReference type="EMBL" id="SDG30205.1"/>
    </source>
</evidence>
<dbReference type="GO" id="GO:0005737">
    <property type="term" value="C:cytoplasm"/>
    <property type="evidence" value="ECO:0007669"/>
    <property type="project" value="TreeGrafter"/>
</dbReference>